<proteinExistence type="predicted"/>
<accession>A0A3S3NST3</accession>
<dbReference type="InterPro" id="IPR038508">
    <property type="entry name" value="ArfGAP_dom_sf"/>
</dbReference>
<evidence type="ECO:0000313" key="1">
    <source>
        <dbReference type="EMBL" id="RWR85819.1"/>
    </source>
</evidence>
<dbReference type="STRING" id="337451.A0A3S3NST3"/>
<dbReference type="OrthoDB" id="1939431at2759"/>
<dbReference type="Gene3D" id="1.10.220.150">
    <property type="entry name" value="Arf GTPase activating protein"/>
    <property type="match status" value="1"/>
</dbReference>
<sequence>MNEEIRIPKTRVFLSLSAAITFGFFSQTALEEVQSVGGNCQFVRERMSNRQSEFPKPSPGNLRRLKELLDKSDNHTCADCGAPDPKWAPWTDGIYSGLWDFHPDTPTFPRFSGRWITEPLVSHK</sequence>
<comment type="caution">
    <text evidence="1">The sequence shown here is derived from an EMBL/GenBank/DDBJ whole genome shotgun (WGS) entry which is preliminary data.</text>
</comment>
<name>A0A3S3NST3_9MAGN</name>
<dbReference type="InterPro" id="IPR037278">
    <property type="entry name" value="ARFGAP/RecO"/>
</dbReference>
<dbReference type="Proteomes" id="UP000283530">
    <property type="component" value="Unassembled WGS sequence"/>
</dbReference>
<keyword evidence="2" id="KW-1185">Reference proteome</keyword>
<reference evidence="1 2" key="1">
    <citation type="journal article" date="2019" name="Nat. Plants">
        <title>Stout camphor tree genome fills gaps in understanding of flowering plant genome evolution.</title>
        <authorList>
            <person name="Chaw S.M."/>
            <person name="Liu Y.C."/>
            <person name="Wu Y.W."/>
            <person name="Wang H.Y."/>
            <person name="Lin C.I."/>
            <person name="Wu C.S."/>
            <person name="Ke H.M."/>
            <person name="Chang L.Y."/>
            <person name="Hsu C.Y."/>
            <person name="Yang H.T."/>
            <person name="Sudianto E."/>
            <person name="Hsu M.H."/>
            <person name="Wu K.P."/>
            <person name="Wang L.N."/>
            <person name="Leebens-Mack J.H."/>
            <person name="Tsai I.J."/>
        </authorList>
    </citation>
    <scope>NUCLEOTIDE SEQUENCE [LARGE SCALE GENOMIC DNA]</scope>
    <source>
        <strain evidence="2">cv. Chaw 1501</strain>
        <tissue evidence="1">Young leaves</tissue>
    </source>
</reference>
<evidence type="ECO:0000313" key="2">
    <source>
        <dbReference type="Proteomes" id="UP000283530"/>
    </source>
</evidence>
<organism evidence="1 2">
    <name type="scientific">Cinnamomum micranthum f. kanehirae</name>
    <dbReference type="NCBI Taxonomy" id="337451"/>
    <lineage>
        <taxon>Eukaryota</taxon>
        <taxon>Viridiplantae</taxon>
        <taxon>Streptophyta</taxon>
        <taxon>Embryophyta</taxon>
        <taxon>Tracheophyta</taxon>
        <taxon>Spermatophyta</taxon>
        <taxon>Magnoliopsida</taxon>
        <taxon>Magnoliidae</taxon>
        <taxon>Laurales</taxon>
        <taxon>Lauraceae</taxon>
        <taxon>Cinnamomum</taxon>
    </lineage>
</organism>
<dbReference type="EMBL" id="QPKB01000005">
    <property type="protein sequence ID" value="RWR85819.1"/>
    <property type="molecule type" value="Genomic_DNA"/>
</dbReference>
<dbReference type="SUPFAM" id="SSF57863">
    <property type="entry name" value="ArfGap/RecO-like zinc finger"/>
    <property type="match status" value="1"/>
</dbReference>
<gene>
    <name evidence="1" type="ORF">CKAN_01469300</name>
</gene>
<dbReference type="AlphaFoldDB" id="A0A3S3NST3"/>
<protein>
    <submittedName>
        <fullName evidence="1">C2 calcium-dependent membrane targeting</fullName>
    </submittedName>
</protein>